<keyword evidence="1" id="KW-0732">Signal</keyword>
<protein>
    <submittedName>
        <fullName evidence="2">Putative secreted protein</fullName>
    </submittedName>
</protein>
<proteinExistence type="predicted"/>
<reference evidence="2" key="1">
    <citation type="submission" date="2020-03" db="EMBL/GenBank/DDBJ databases">
        <title>A transcriptome and proteome of the tick Rhipicephalus microplus shaped by the genetic composition of its hosts and developmental stage.</title>
        <authorList>
            <person name="Garcia G.R."/>
            <person name="Ribeiro J.M.C."/>
            <person name="Maruyama S.R."/>
            <person name="Gardinasse L.G."/>
            <person name="Nelson K."/>
            <person name="Ferreira B.R."/>
            <person name="Andrade T.G."/>
            <person name="Santos I.K.F.M."/>
        </authorList>
    </citation>
    <scope>NUCLEOTIDE SEQUENCE</scope>
    <source>
        <strain evidence="2">NSGR</strain>
        <tissue evidence="2">Salivary glands</tissue>
    </source>
</reference>
<dbReference type="AlphaFoldDB" id="A0A6G5A0L5"/>
<accession>A0A6G5A0L5</accession>
<feature type="chain" id="PRO_5026225739" evidence="1">
    <location>
        <begin position="29"/>
        <end position="101"/>
    </location>
</feature>
<evidence type="ECO:0000256" key="1">
    <source>
        <dbReference type="SAM" id="SignalP"/>
    </source>
</evidence>
<evidence type="ECO:0000313" key="2">
    <source>
        <dbReference type="EMBL" id="NIE44552.1"/>
    </source>
</evidence>
<dbReference type="EMBL" id="GIKN01002279">
    <property type="protein sequence ID" value="NIE44552.1"/>
    <property type="molecule type" value="Transcribed_RNA"/>
</dbReference>
<feature type="signal peptide" evidence="1">
    <location>
        <begin position="1"/>
        <end position="28"/>
    </location>
</feature>
<name>A0A6G5A0L5_RHIMP</name>
<organism evidence="2">
    <name type="scientific">Rhipicephalus microplus</name>
    <name type="common">Cattle tick</name>
    <name type="synonym">Boophilus microplus</name>
    <dbReference type="NCBI Taxonomy" id="6941"/>
    <lineage>
        <taxon>Eukaryota</taxon>
        <taxon>Metazoa</taxon>
        <taxon>Ecdysozoa</taxon>
        <taxon>Arthropoda</taxon>
        <taxon>Chelicerata</taxon>
        <taxon>Arachnida</taxon>
        <taxon>Acari</taxon>
        <taxon>Parasitiformes</taxon>
        <taxon>Ixodida</taxon>
        <taxon>Ixodoidea</taxon>
        <taxon>Ixodidae</taxon>
        <taxon>Rhipicephalinae</taxon>
        <taxon>Rhipicephalus</taxon>
        <taxon>Boophilus</taxon>
    </lineage>
</organism>
<sequence length="101" mass="11410">MGRRLHRIVFLCTLELLICVIFRLKAEAIGSSFRACNFVTRVLPKECCLARGEIWEREGIDGEEHFILSIPSCFRISSRAPKHSLTCIANKPTLHLSVPSV</sequence>